<organism evidence="1 2">
    <name type="scientific">Neotoma lepida</name>
    <name type="common">Desert woodrat</name>
    <dbReference type="NCBI Taxonomy" id="56216"/>
    <lineage>
        <taxon>Eukaryota</taxon>
        <taxon>Metazoa</taxon>
        <taxon>Chordata</taxon>
        <taxon>Craniata</taxon>
        <taxon>Vertebrata</taxon>
        <taxon>Euteleostomi</taxon>
        <taxon>Mammalia</taxon>
        <taxon>Eutheria</taxon>
        <taxon>Euarchontoglires</taxon>
        <taxon>Glires</taxon>
        <taxon>Rodentia</taxon>
        <taxon>Myomorpha</taxon>
        <taxon>Muroidea</taxon>
        <taxon>Cricetidae</taxon>
        <taxon>Neotominae</taxon>
        <taxon>Neotoma</taxon>
    </lineage>
</organism>
<dbReference type="Proteomes" id="UP000092124">
    <property type="component" value="Unassembled WGS sequence"/>
</dbReference>
<protein>
    <submittedName>
        <fullName evidence="1">Uncharacterized protein</fullName>
    </submittedName>
</protein>
<evidence type="ECO:0000313" key="2">
    <source>
        <dbReference type="Proteomes" id="UP000092124"/>
    </source>
</evidence>
<dbReference type="SUPFAM" id="SSF48113">
    <property type="entry name" value="Heme-dependent peroxidases"/>
    <property type="match status" value="2"/>
</dbReference>
<comment type="caution">
    <text evidence="1">The sequence shown here is derived from an EMBL/GenBank/DDBJ whole genome shotgun (WGS) entry which is preliminary data.</text>
</comment>
<evidence type="ECO:0000313" key="1">
    <source>
        <dbReference type="EMBL" id="OBS63695.1"/>
    </source>
</evidence>
<dbReference type="FunFam" id="1.10.640.10:FF:000013">
    <property type="entry name" value="Thyroid peroxidase"/>
    <property type="match status" value="1"/>
</dbReference>
<accession>A0A1A6GD54</accession>
<dbReference type="GO" id="GO:0006979">
    <property type="term" value="P:response to oxidative stress"/>
    <property type="evidence" value="ECO:0007669"/>
    <property type="project" value="InterPro"/>
</dbReference>
<dbReference type="AlphaFoldDB" id="A0A1A6GD54"/>
<gene>
    <name evidence="1" type="ORF">A6R68_07766</name>
</gene>
<dbReference type="PANTHER" id="PTHR11475">
    <property type="entry name" value="OXIDASE/PEROXIDASE"/>
    <property type="match status" value="1"/>
</dbReference>
<dbReference type="Pfam" id="PF03098">
    <property type="entry name" value="An_peroxidase"/>
    <property type="match status" value="2"/>
</dbReference>
<dbReference type="GO" id="GO:0020037">
    <property type="term" value="F:heme binding"/>
    <property type="evidence" value="ECO:0007669"/>
    <property type="project" value="InterPro"/>
</dbReference>
<proteinExistence type="predicted"/>
<feature type="non-terminal residue" evidence="1">
    <location>
        <position position="337"/>
    </location>
</feature>
<dbReference type="InterPro" id="IPR037120">
    <property type="entry name" value="Haem_peroxidase_sf_animal"/>
</dbReference>
<reference evidence="1 2" key="1">
    <citation type="submission" date="2016-06" db="EMBL/GenBank/DDBJ databases">
        <title>The Draft Genome Sequence and Annotation of the Desert Woodrat Neotoma lepida.</title>
        <authorList>
            <person name="Campbell M."/>
            <person name="Oakeson K.F."/>
            <person name="Yandell M."/>
            <person name="Halpert J.R."/>
            <person name="Dearing D."/>
        </authorList>
    </citation>
    <scope>NUCLEOTIDE SEQUENCE [LARGE SCALE GENOMIC DNA]</scope>
    <source>
        <strain evidence="1">417</strain>
        <tissue evidence="1">Liver</tissue>
    </source>
</reference>
<dbReference type="InterPro" id="IPR010255">
    <property type="entry name" value="Haem_peroxidase_sf"/>
</dbReference>
<sequence length="337" mass="37097">VREVTRHLIQVSNEAVTEDEQYSDFLTVWGQYIDHDIALTPQSTSTTAFWGGVDCQLTCENQNPCFPIQLPSNSSGTAACLPFYRSSAACGTGDQGALFGNLSAANPRQQMNGLTSFLDASTVYGSSPGVEKQLRNWSSSAGLLRVNTRHQDAGRAYLPFASATCAPEPDAPRATRRPCFLAGDGRASEVPALAAVHTLWLREHNRLAASFKAINTHWSAETTYQEARKVVGALHQGGRYRQEIVGAPKVYLRCHCEHRYNEWREFCGLSRLETPAELSRAITNRSMVNQIMDLYKHADNIDVWLGGLAENFLLGARTGPLFACIIGKQMKALRDGD</sequence>
<dbReference type="PANTHER" id="PTHR11475:SF60">
    <property type="entry name" value="THYROID PEROXIDASE"/>
    <property type="match status" value="1"/>
</dbReference>
<dbReference type="Gene3D" id="1.10.640.10">
    <property type="entry name" value="Haem peroxidase domain superfamily, animal type"/>
    <property type="match status" value="2"/>
</dbReference>
<dbReference type="EMBL" id="LZPO01098732">
    <property type="protein sequence ID" value="OBS63695.1"/>
    <property type="molecule type" value="Genomic_DNA"/>
</dbReference>
<dbReference type="GO" id="GO:0004601">
    <property type="term" value="F:peroxidase activity"/>
    <property type="evidence" value="ECO:0007669"/>
    <property type="project" value="InterPro"/>
</dbReference>
<keyword evidence="2" id="KW-1185">Reference proteome</keyword>
<name>A0A1A6GD54_NEOLE</name>
<dbReference type="PROSITE" id="PS50292">
    <property type="entry name" value="PEROXIDASE_3"/>
    <property type="match status" value="1"/>
</dbReference>
<dbReference type="GO" id="GO:0005615">
    <property type="term" value="C:extracellular space"/>
    <property type="evidence" value="ECO:0007669"/>
    <property type="project" value="TreeGrafter"/>
</dbReference>
<dbReference type="OrthoDB" id="823504at2759"/>
<feature type="non-terminal residue" evidence="1">
    <location>
        <position position="1"/>
    </location>
</feature>
<dbReference type="PRINTS" id="PR00457">
    <property type="entry name" value="ANPEROXIDASE"/>
</dbReference>
<dbReference type="STRING" id="56216.A0A1A6GD54"/>
<dbReference type="InterPro" id="IPR019791">
    <property type="entry name" value="Haem_peroxidase_animal"/>
</dbReference>